<dbReference type="Gene3D" id="3.90.190.10">
    <property type="entry name" value="Protein tyrosine phosphatase superfamily"/>
    <property type="match status" value="2"/>
</dbReference>
<dbReference type="GO" id="GO:0033260">
    <property type="term" value="P:nuclear DNA replication"/>
    <property type="evidence" value="ECO:0007669"/>
    <property type="project" value="TreeGrafter"/>
</dbReference>
<feature type="compositionally biased region" description="Low complexity" evidence="3">
    <location>
        <begin position="9"/>
        <end position="20"/>
    </location>
</feature>
<dbReference type="InterPro" id="IPR029021">
    <property type="entry name" value="Prot-tyrosine_phosphatase-like"/>
</dbReference>
<dbReference type="SUPFAM" id="SSF52799">
    <property type="entry name" value="(Phosphotyrosine protein) phosphatases II"/>
    <property type="match status" value="2"/>
</dbReference>
<dbReference type="InterPro" id="IPR020422">
    <property type="entry name" value="TYR_PHOSPHATASE_DUAL_dom"/>
</dbReference>
<feature type="compositionally biased region" description="Polar residues" evidence="3">
    <location>
        <begin position="25"/>
        <end position="34"/>
    </location>
</feature>
<evidence type="ECO:0000259" key="5">
    <source>
        <dbReference type="PROSITE" id="PS50056"/>
    </source>
</evidence>
<keyword evidence="1" id="KW-0378">Hydrolase</keyword>
<gene>
    <name evidence="6" type="ORF">BDY21DRAFT_282881</name>
</gene>
<feature type="domain" description="Tyrosine specific protein phosphatases" evidence="5">
    <location>
        <begin position="636"/>
        <end position="704"/>
    </location>
</feature>
<dbReference type="EMBL" id="MU001676">
    <property type="protein sequence ID" value="KAF2458882.1"/>
    <property type="molecule type" value="Genomic_DNA"/>
</dbReference>
<dbReference type="Proteomes" id="UP000799766">
    <property type="component" value="Unassembled WGS sequence"/>
</dbReference>
<dbReference type="InterPro" id="IPR000340">
    <property type="entry name" value="Dual-sp_phosphatase_cat-dom"/>
</dbReference>
<accession>A0A6A6P562</accession>
<evidence type="ECO:0000313" key="7">
    <source>
        <dbReference type="Proteomes" id="UP000799766"/>
    </source>
</evidence>
<dbReference type="FunFam" id="3.90.190.10:FF:000110">
    <property type="entry name" value="PPS1p Protein phosphatase"/>
    <property type="match status" value="1"/>
</dbReference>
<dbReference type="InterPro" id="IPR053239">
    <property type="entry name" value="Dual_spec_PTase"/>
</dbReference>
<dbReference type="Pfam" id="PF00782">
    <property type="entry name" value="DSPc"/>
    <property type="match status" value="1"/>
</dbReference>
<evidence type="ECO:0000256" key="1">
    <source>
        <dbReference type="ARBA" id="ARBA00022801"/>
    </source>
</evidence>
<evidence type="ECO:0000313" key="6">
    <source>
        <dbReference type="EMBL" id="KAF2458882.1"/>
    </source>
</evidence>
<dbReference type="PROSITE" id="PS00383">
    <property type="entry name" value="TYR_PHOSPHATASE_1"/>
    <property type="match status" value="1"/>
</dbReference>
<feature type="domain" description="Tyrosine-protein phosphatase" evidence="4">
    <location>
        <begin position="568"/>
        <end position="717"/>
    </location>
</feature>
<reference evidence="6" key="1">
    <citation type="journal article" date="2020" name="Stud. Mycol.">
        <title>101 Dothideomycetes genomes: a test case for predicting lifestyles and emergence of pathogens.</title>
        <authorList>
            <person name="Haridas S."/>
            <person name="Albert R."/>
            <person name="Binder M."/>
            <person name="Bloem J."/>
            <person name="Labutti K."/>
            <person name="Salamov A."/>
            <person name="Andreopoulos B."/>
            <person name="Baker S."/>
            <person name="Barry K."/>
            <person name="Bills G."/>
            <person name="Bluhm B."/>
            <person name="Cannon C."/>
            <person name="Castanera R."/>
            <person name="Culley D."/>
            <person name="Daum C."/>
            <person name="Ezra D."/>
            <person name="Gonzalez J."/>
            <person name="Henrissat B."/>
            <person name="Kuo A."/>
            <person name="Liang C."/>
            <person name="Lipzen A."/>
            <person name="Lutzoni F."/>
            <person name="Magnuson J."/>
            <person name="Mondo S."/>
            <person name="Nolan M."/>
            <person name="Ohm R."/>
            <person name="Pangilinan J."/>
            <person name="Park H.-J."/>
            <person name="Ramirez L."/>
            <person name="Alfaro M."/>
            <person name="Sun H."/>
            <person name="Tritt A."/>
            <person name="Yoshinaga Y."/>
            <person name="Zwiers L.-H."/>
            <person name="Turgeon B."/>
            <person name="Goodwin S."/>
            <person name="Spatafora J."/>
            <person name="Crous P."/>
            <person name="Grigoriev I."/>
        </authorList>
    </citation>
    <scope>NUCLEOTIDE SEQUENCE</scope>
    <source>
        <strain evidence="6">ATCC 16933</strain>
    </source>
</reference>
<dbReference type="InterPro" id="IPR016130">
    <property type="entry name" value="Tyr_Pase_AS"/>
</dbReference>
<dbReference type="SMART" id="SM00195">
    <property type="entry name" value="DSPc"/>
    <property type="match status" value="1"/>
</dbReference>
<dbReference type="GO" id="GO:0005634">
    <property type="term" value="C:nucleus"/>
    <property type="evidence" value="ECO:0007669"/>
    <property type="project" value="GOC"/>
</dbReference>
<dbReference type="PANTHER" id="PTHR47550:SF1">
    <property type="entry name" value="DUAL SPECIFICITY PROTEIN PHOSPHATASE PPS1"/>
    <property type="match status" value="1"/>
</dbReference>
<dbReference type="GO" id="GO:0008138">
    <property type="term" value="F:protein tyrosine/serine/threonine phosphatase activity"/>
    <property type="evidence" value="ECO:0007669"/>
    <property type="project" value="TreeGrafter"/>
</dbReference>
<sequence>MHRRPSPDPSTAAAATATSTPPQPNNLTLNTSPRGTPRSVPNKHLPTCPTGPAPSSRDPQHPQHQQHQQRAGLATPPPDSPSSDEDDEAAAKRLGEALAAQASAPLPDPRAVFPWLHGLHPANGLQTGFFQVGHKAARQVPGCLRGICVVKAGGDLSRARIKGAVAPEEILEGWRAWDGTTSTSSCSPRFLDVDPRDGFSVRNFHIQTAKMAALSDVVVYRDDATAPAELMETARAVSLAQARWREERFGGAGPSPGATGRGPPVFHTFVVQRNYFESKKKYAGIIARDSKGNLCESVMDFFHWERKEMTAMSAASPIAENVYLGPTPEPFPAETTDTYQLDASLPTPVDADPSALFDVQIEASDMAQVPDADKLAHLKARLARPGHGIIEFEFPSSGSIAPPTWSHGDVDGLMRTLRFIHEVAVPEDAAYVRAGGAADSAVEADGDGDATMTDADAADAEPPAPAPGAKKVLIHCTDGYTESSLLGLAYYMYAEGVPAHDAWVQLHRDKGRDFFAYSTDVALLTSIQPRILQESPRLALPRARNAASWLARACPPAPDWLARMDGSLPSRILPYMYLGNLNHANNPDLLAQLGVVRILSVGEPVAWARDGHPRFPRQNLLFVDRVQDNGVDPLTGEFGRCLGFIERGKADGGATLVHCRVGVSRSATICIAEVMRERGVGFARAYCYVRARRLNVIIQPHLRFTYELLKWEEQLRAGRGEPPRREHEWATVAREIALMNKPYSRS</sequence>
<evidence type="ECO:0000256" key="3">
    <source>
        <dbReference type="SAM" id="MobiDB-lite"/>
    </source>
</evidence>
<dbReference type="AlphaFoldDB" id="A0A6A6P562"/>
<keyword evidence="7" id="KW-1185">Reference proteome</keyword>
<keyword evidence="2" id="KW-0904">Protein phosphatase</keyword>
<feature type="region of interest" description="Disordered" evidence="3">
    <location>
        <begin position="1"/>
        <end position="90"/>
    </location>
</feature>
<name>A0A6A6P562_9PEZI</name>
<proteinExistence type="predicted"/>
<dbReference type="PANTHER" id="PTHR47550">
    <property type="entry name" value="DUAL SPECIFICITY PROTEIN PHOSPHATASE PPS1"/>
    <property type="match status" value="1"/>
</dbReference>
<protein>
    <submittedName>
        <fullName evidence="6">Uncharacterized protein</fullName>
    </submittedName>
</protein>
<evidence type="ECO:0000256" key="2">
    <source>
        <dbReference type="ARBA" id="ARBA00022912"/>
    </source>
</evidence>
<dbReference type="PROSITE" id="PS50056">
    <property type="entry name" value="TYR_PHOSPHATASE_2"/>
    <property type="match status" value="1"/>
</dbReference>
<evidence type="ECO:0000259" key="4">
    <source>
        <dbReference type="PROSITE" id="PS50054"/>
    </source>
</evidence>
<dbReference type="PROSITE" id="PS50054">
    <property type="entry name" value="TYR_PHOSPHATASE_DUAL"/>
    <property type="match status" value="1"/>
</dbReference>
<feature type="region of interest" description="Disordered" evidence="3">
    <location>
        <begin position="442"/>
        <end position="468"/>
    </location>
</feature>
<dbReference type="InterPro" id="IPR000387">
    <property type="entry name" value="Tyr_Pase_dom"/>
</dbReference>
<dbReference type="OrthoDB" id="273181at2759"/>
<organism evidence="6 7">
    <name type="scientific">Lineolata rhizophorae</name>
    <dbReference type="NCBI Taxonomy" id="578093"/>
    <lineage>
        <taxon>Eukaryota</taxon>
        <taxon>Fungi</taxon>
        <taxon>Dikarya</taxon>
        <taxon>Ascomycota</taxon>
        <taxon>Pezizomycotina</taxon>
        <taxon>Dothideomycetes</taxon>
        <taxon>Dothideomycetes incertae sedis</taxon>
        <taxon>Lineolatales</taxon>
        <taxon>Lineolataceae</taxon>
        <taxon>Lineolata</taxon>
    </lineage>
</organism>